<feature type="transmembrane region" description="Helical" evidence="6">
    <location>
        <begin position="116"/>
        <end position="135"/>
    </location>
</feature>
<dbReference type="RefSeq" id="XP_024742515.1">
    <property type="nucleotide sequence ID" value="XM_024886392.1"/>
</dbReference>
<evidence type="ECO:0000256" key="2">
    <source>
        <dbReference type="ARBA" id="ARBA00022692"/>
    </source>
</evidence>
<dbReference type="InterPro" id="IPR005828">
    <property type="entry name" value="MFS_sugar_transport-like"/>
</dbReference>
<feature type="transmembrane region" description="Helical" evidence="6">
    <location>
        <begin position="141"/>
        <end position="162"/>
    </location>
</feature>
<dbReference type="SUPFAM" id="SSF103473">
    <property type="entry name" value="MFS general substrate transporter"/>
    <property type="match status" value="1"/>
</dbReference>
<evidence type="ECO:0000256" key="1">
    <source>
        <dbReference type="ARBA" id="ARBA00004141"/>
    </source>
</evidence>
<feature type="compositionally biased region" description="Polar residues" evidence="5">
    <location>
        <begin position="1"/>
        <end position="11"/>
    </location>
</feature>
<dbReference type="AlphaFoldDB" id="A0A2J6TRG6"/>
<dbReference type="EMBL" id="KZ613746">
    <property type="protein sequence ID" value="PMD65611.1"/>
    <property type="molecule type" value="Genomic_DNA"/>
</dbReference>
<dbReference type="PANTHER" id="PTHR23502">
    <property type="entry name" value="MAJOR FACILITATOR SUPERFAMILY"/>
    <property type="match status" value="1"/>
</dbReference>
<keyword evidence="9" id="KW-1185">Reference proteome</keyword>
<evidence type="ECO:0000256" key="6">
    <source>
        <dbReference type="SAM" id="Phobius"/>
    </source>
</evidence>
<comment type="subcellular location">
    <subcellularLocation>
        <location evidence="1">Membrane</location>
        <topology evidence="1">Multi-pass membrane protein</topology>
    </subcellularLocation>
</comment>
<feature type="domain" description="Major facilitator superfamily (MFS) profile" evidence="7">
    <location>
        <begin position="49"/>
        <end position="175"/>
    </location>
</feature>
<dbReference type="STRING" id="1095630.A0A2J6TRG6"/>
<evidence type="ECO:0000256" key="5">
    <source>
        <dbReference type="SAM" id="MobiDB-lite"/>
    </source>
</evidence>
<dbReference type="InterPro" id="IPR020846">
    <property type="entry name" value="MFS_dom"/>
</dbReference>
<name>A0A2J6TRG6_9HELO</name>
<evidence type="ECO:0000256" key="4">
    <source>
        <dbReference type="ARBA" id="ARBA00023136"/>
    </source>
</evidence>
<dbReference type="PANTHER" id="PTHR23502:SF74">
    <property type="entry name" value="MAJOR FACILITATOR SUPERFAMILY (MFS) PROFILE DOMAIN-CONTAINING PROTEIN"/>
    <property type="match status" value="1"/>
</dbReference>
<dbReference type="Pfam" id="PF00083">
    <property type="entry name" value="Sugar_tr"/>
    <property type="match status" value="1"/>
</dbReference>
<dbReference type="GeneID" id="36594469"/>
<keyword evidence="2 6" id="KW-0812">Transmembrane</keyword>
<evidence type="ECO:0000256" key="3">
    <source>
        <dbReference type="ARBA" id="ARBA00022989"/>
    </source>
</evidence>
<protein>
    <submittedName>
        <fullName evidence="8">MFS general substrate transporter</fullName>
    </submittedName>
</protein>
<feature type="transmembrane region" description="Helical" evidence="6">
    <location>
        <begin position="47"/>
        <end position="66"/>
    </location>
</feature>
<keyword evidence="4 6" id="KW-0472">Membrane</keyword>
<dbReference type="Proteomes" id="UP000235371">
    <property type="component" value="Unassembled WGS sequence"/>
</dbReference>
<keyword evidence="3 6" id="KW-1133">Transmembrane helix</keyword>
<feature type="region of interest" description="Disordered" evidence="5">
    <location>
        <begin position="1"/>
        <end position="39"/>
    </location>
</feature>
<dbReference type="Gene3D" id="1.20.1720.10">
    <property type="entry name" value="Multidrug resistance protein D"/>
    <property type="match status" value="1"/>
</dbReference>
<dbReference type="OrthoDB" id="3540336at2759"/>
<dbReference type="InterPro" id="IPR036259">
    <property type="entry name" value="MFS_trans_sf"/>
</dbReference>
<dbReference type="GO" id="GO:0005886">
    <property type="term" value="C:plasma membrane"/>
    <property type="evidence" value="ECO:0007669"/>
    <property type="project" value="TreeGrafter"/>
</dbReference>
<accession>A0A2J6TRG6</accession>
<dbReference type="InParanoid" id="A0A2J6TRG6"/>
<reference evidence="8 9" key="1">
    <citation type="submission" date="2016-04" db="EMBL/GenBank/DDBJ databases">
        <title>A degradative enzymes factory behind the ericoid mycorrhizal symbiosis.</title>
        <authorList>
            <consortium name="DOE Joint Genome Institute"/>
            <person name="Martino E."/>
            <person name="Morin E."/>
            <person name="Grelet G."/>
            <person name="Kuo A."/>
            <person name="Kohler A."/>
            <person name="Daghino S."/>
            <person name="Barry K."/>
            <person name="Choi C."/>
            <person name="Cichocki N."/>
            <person name="Clum A."/>
            <person name="Copeland A."/>
            <person name="Hainaut M."/>
            <person name="Haridas S."/>
            <person name="Labutti K."/>
            <person name="Lindquist E."/>
            <person name="Lipzen A."/>
            <person name="Khouja H.-R."/>
            <person name="Murat C."/>
            <person name="Ohm R."/>
            <person name="Olson A."/>
            <person name="Spatafora J."/>
            <person name="Veneault-Fourrey C."/>
            <person name="Henrissat B."/>
            <person name="Grigoriev I."/>
            <person name="Martin F."/>
            <person name="Perotto S."/>
        </authorList>
    </citation>
    <scope>NUCLEOTIDE SEQUENCE [LARGE SCALE GENOMIC DNA]</scope>
    <source>
        <strain evidence="8 9">E</strain>
    </source>
</reference>
<evidence type="ECO:0000313" key="9">
    <source>
        <dbReference type="Proteomes" id="UP000235371"/>
    </source>
</evidence>
<evidence type="ECO:0000259" key="7">
    <source>
        <dbReference type="PROSITE" id="PS50850"/>
    </source>
</evidence>
<dbReference type="GO" id="GO:0022857">
    <property type="term" value="F:transmembrane transporter activity"/>
    <property type="evidence" value="ECO:0007669"/>
    <property type="project" value="InterPro"/>
</dbReference>
<dbReference type="PROSITE" id="PS50850">
    <property type="entry name" value="MFS"/>
    <property type="match status" value="1"/>
</dbReference>
<sequence>MMFTGPSSTNCEQDRQSRPESTSHANTDGFPPRDPKDPHNWSSTKKIGIVLILLNTVFNSTISSTLPSGNAAAITSAFQFHNNTLLVLLTSIYLLGHVFGPLVFPPLSEVYERRTVLLPTFFCFTSFTLGCALAQNWNASVVLTLLTGLVASAPITIVRGVYADIYELDITQITA</sequence>
<organism evidence="8 9">
    <name type="scientific">Hyaloscypha bicolor E</name>
    <dbReference type="NCBI Taxonomy" id="1095630"/>
    <lineage>
        <taxon>Eukaryota</taxon>
        <taxon>Fungi</taxon>
        <taxon>Dikarya</taxon>
        <taxon>Ascomycota</taxon>
        <taxon>Pezizomycotina</taxon>
        <taxon>Leotiomycetes</taxon>
        <taxon>Helotiales</taxon>
        <taxon>Hyaloscyphaceae</taxon>
        <taxon>Hyaloscypha</taxon>
        <taxon>Hyaloscypha bicolor</taxon>
    </lineage>
</organism>
<proteinExistence type="predicted"/>
<evidence type="ECO:0000313" key="8">
    <source>
        <dbReference type="EMBL" id="PMD65611.1"/>
    </source>
</evidence>
<feature type="transmembrane region" description="Helical" evidence="6">
    <location>
        <begin position="86"/>
        <end position="104"/>
    </location>
</feature>
<gene>
    <name evidence="8" type="ORF">K444DRAFT_659796</name>
</gene>